<feature type="domain" description="SAC3/GANP/THP3 conserved" evidence="2">
    <location>
        <begin position="1"/>
        <end position="286"/>
    </location>
</feature>
<protein>
    <submittedName>
        <fullName evidence="4">SAC3 domain-containing protein 1-like</fullName>
    </submittedName>
</protein>
<dbReference type="OrthoDB" id="264795at2759"/>
<dbReference type="Pfam" id="PF03399">
    <property type="entry name" value="SAC3_GANP"/>
    <property type="match status" value="1"/>
</dbReference>
<dbReference type="KEGG" id="cvn:111117452"/>
<dbReference type="AlphaFoldDB" id="A0A8B8CC98"/>
<name>A0A8B8CC98_CRAVI</name>
<dbReference type="PANTHER" id="PTHR12436:SF38">
    <property type="entry name" value="SAC3 DOMAIN-CONTAINING PROTEIN 1"/>
    <property type="match status" value="1"/>
</dbReference>
<dbReference type="RefSeq" id="XP_022312286.1">
    <property type="nucleotide sequence ID" value="XM_022456578.1"/>
</dbReference>
<dbReference type="GO" id="GO:0051298">
    <property type="term" value="P:centrosome duplication"/>
    <property type="evidence" value="ECO:0007669"/>
    <property type="project" value="TreeGrafter"/>
</dbReference>
<feature type="region of interest" description="Disordered" evidence="1">
    <location>
        <begin position="392"/>
        <end position="416"/>
    </location>
</feature>
<dbReference type="InterPro" id="IPR005062">
    <property type="entry name" value="SAC3/GANP/THP3_conserved"/>
</dbReference>
<gene>
    <name evidence="4" type="primary">LOC111117452</name>
</gene>
<feature type="region of interest" description="Disordered" evidence="1">
    <location>
        <begin position="471"/>
        <end position="493"/>
    </location>
</feature>
<dbReference type="InterPro" id="IPR045107">
    <property type="entry name" value="SAC3/GANP/THP3"/>
</dbReference>
<evidence type="ECO:0000256" key="1">
    <source>
        <dbReference type="SAM" id="MobiDB-lite"/>
    </source>
</evidence>
<proteinExistence type="predicted"/>
<dbReference type="GO" id="GO:0005819">
    <property type="term" value="C:spindle"/>
    <property type="evidence" value="ECO:0007669"/>
    <property type="project" value="TreeGrafter"/>
</dbReference>
<organism evidence="3 4">
    <name type="scientific">Crassostrea virginica</name>
    <name type="common">Eastern oyster</name>
    <dbReference type="NCBI Taxonomy" id="6565"/>
    <lineage>
        <taxon>Eukaryota</taxon>
        <taxon>Metazoa</taxon>
        <taxon>Spiralia</taxon>
        <taxon>Lophotrochozoa</taxon>
        <taxon>Mollusca</taxon>
        <taxon>Bivalvia</taxon>
        <taxon>Autobranchia</taxon>
        <taxon>Pteriomorphia</taxon>
        <taxon>Ostreida</taxon>
        <taxon>Ostreoidea</taxon>
        <taxon>Ostreidae</taxon>
        <taxon>Crassostrea</taxon>
    </lineage>
</organism>
<sequence length="493" mass="56782">MCPVAEIKMRIRENLVHPLEKVSKTGKCDPDLMVKSYSRSAAGRHEIPTQDLRPGPVLCSTVEYLLGRVSTNTELRWVEVYDFIFDRLRAVRQDLTIQQTDDQEAVTVLEYAVRFYIYSGYRLCEEPFERFDPKINGQHTQECLKQLLSLYSTCESHLVHRAEFESLYLVFNLGQTEALQHYYELPMELRNNDLVKMAYRASVAYCLRNYTRVLKCVSSDLFSRQPLLLCAFHSNLTQLQLNALRVMSHGFSSKVLRYPLPHLADMLWFDGLSVCQEFCEACSIQILQEEWLIFLKTSFREPEKLKPVRIAGIDSMLCKRPLGELLLQKNLQSSDPSVLKTNLTELCKPSLSCDPRTNPTEQCIPRSTCDPRANHTEPCKASLTCFSGTNKTQIGRGRGRGRGRKGQEVKHSKTQVQRVLTSEGRSLNICSVQGRHWENRTNICEMKRENESERTLCNERTGTFNISKKEDNLPVQSESREDERFADKDTIKL</sequence>
<dbReference type="Proteomes" id="UP000694844">
    <property type="component" value="Chromosome 10"/>
</dbReference>
<keyword evidence="3" id="KW-1185">Reference proteome</keyword>
<evidence type="ECO:0000313" key="3">
    <source>
        <dbReference type="Proteomes" id="UP000694844"/>
    </source>
</evidence>
<dbReference type="GO" id="GO:0051225">
    <property type="term" value="P:spindle assembly"/>
    <property type="evidence" value="ECO:0007669"/>
    <property type="project" value="TreeGrafter"/>
</dbReference>
<dbReference type="PANTHER" id="PTHR12436">
    <property type="entry name" value="80 KDA MCM3-ASSOCIATED PROTEIN"/>
    <property type="match status" value="1"/>
</dbReference>
<dbReference type="GO" id="GO:0005634">
    <property type="term" value="C:nucleus"/>
    <property type="evidence" value="ECO:0007669"/>
    <property type="project" value="TreeGrafter"/>
</dbReference>
<evidence type="ECO:0000313" key="4">
    <source>
        <dbReference type="RefSeq" id="XP_022312286.1"/>
    </source>
</evidence>
<dbReference type="GO" id="GO:0005813">
    <property type="term" value="C:centrosome"/>
    <property type="evidence" value="ECO:0007669"/>
    <property type="project" value="TreeGrafter"/>
</dbReference>
<accession>A0A8B8CC98</accession>
<dbReference type="Gene3D" id="1.25.40.990">
    <property type="match status" value="1"/>
</dbReference>
<evidence type="ECO:0000259" key="2">
    <source>
        <dbReference type="Pfam" id="PF03399"/>
    </source>
</evidence>
<reference evidence="4" key="1">
    <citation type="submission" date="2025-08" db="UniProtKB">
        <authorList>
            <consortium name="RefSeq"/>
        </authorList>
    </citation>
    <scope>IDENTIFICATION</scope>
    <source>
        <tissue evidence="4">Whole sample</tissue>
    </source>
</reference>
<dbReference type="GeneID" id="111117452"/>